<feature type="transmembrane region" description="Helical" evidence="2">
    <location>
        <begin position="94"/>
        <end position="116"/>
    </location>
</feature>
<evidence type="ECO:0000313" key="5">
    <source>
        <dbReference type="EMBL" id="RDB80851.1"/>
    </source>
</evidence>
<evidence type="ECO:0000313" key="3">
    <source>
        <dbReference type="EMBL" id="MVN34354.1"/>
    </source>
</evidence>
<evidence type="ECO:0000313" key="7">
    <source>
        <dbReference type="EMBL" id="RDC41660.1"/>
    </source>
</evidence>
<evidence type="ECO:0000313" key="9">
    <source>
        <dbReference type="Proteomes" id="UP000253857"/>
    </source>
</evidence>
<organism evidence="4 11">
    <name type="scientific">Eggerthella lenta</name>
    <name type="common">Eubacterium lentum</name>
    <dbReference type="NCBI Taxonomy" id="84112"/>
    <lineage>
        <taxon>Bacteria</taxon>
        <taxon>Bacillati</taxon>
        <taxon>Actinomycetota</taxon>
        <taxon>Coriobacteriia</taxon>
        <taxon>Eggerthellales</taxon>
        <taxon>Eggerthellaceae</taxon>
        <taxon>Eggerthella</taxon>
    </lineage>
</organism>
<name>A0A369MNQ5_EGGLN</name>
<protein>
    <submittedName>
        <fullName evidence="4">Uncharacterized protein</fullName>
    </submittedName>
</protein>
<reference evidence="3 12" key="2">
    <citation type="submission" date="2019-11" db="EMBL/GenBank/DDBJ databases">
        <title>Whole genome shotgun sequencing (WGS) data from Adlercreutzia equolifaciens ResAG-91, Eggerthella lenta MRI-F36, MRI-F37, MRI-F40, ResAG-49, ResAG-88, ResAG-121, ResAG-145, and Gordonibacter sp. ResAG-5, ResAG-26, ResAG-43, ResAG-50, ResAG-59.</title>
        <authorList>
            <person name="Stoll D.A."/>
            <person name="Danylec N."/>
            <person name="Franz C.M.A.P."/>
            <person name="Huch M."/>
        </authorList>
    </citation>
    <scope>NUCLEOTIDE SEQUENCE [LARGE SCALE GENOMIC DNA]</scope>
    <source>
        <strain evidence="3 12">ResAG-88</strain>
    </source>
</reference>
<evidence type="ECO:0000256" key="2">
    <source>
        <dbReference type="SAM" id="Phobius"/>
    </source>
</evidence>
<evidence type="ECO:0000256" key="1">
    <source>
        <dbReference type="SAM" id="MobiDB-lite"/>
    </source>
</evidence>
<dbReference type="Proteomes" id="UP000253970">
    <property type="component" value="Unassembled WGS sequence"/>
</dbReference>
<dbReference type="Proteomes" id="UP000253857">
    <property type="component" value="Unassembled WGS sequence"/>
</dbReference>
<dbReference type="RefSeq" id="WP_009609139.1">
    <property type="nucleotide sequence ID" value="NZ_AP031442.1"/>
</dbReference>
<evidence type="ECO:0000313" key="10">
    <source>
        <dbReference type="Proteomes" id="UP000253915"/>
    </source>
</evidence>
<sequence length="117" mass="12755">MAEERLEASAASEQAAGNFASGESSPWGKERGNRAFRIITLIALPLLWIGFFHSLFTGNEGNMSSYSLVILMFSLLNADVLIKGEKLSNKVLDVLAKTNCVLLFLWAAATIVHVLVK</sequence>
<dbReference type="Proteomes" id="UP000253915">
    <property type="component" value="Unassembled WGS sequence"/>
</dbReference>
<dbReference type="EMBL" id="PPTY01000002">
    <property type="protein sequence ID" value="RDB88478.1"/>
    <property type="molecule type" value="Genomic_DNA"/>
</dbReference>
<dbReference type="EMBL" id="PPUQ01000001">
    <property type="protein sequence ID" value="RDC41660.1"/>
    <property type="molecule type" value="Genomic_DNA"/>
</dbReference>
<keyword evidence="2" id="KW-1133">Transmembrane helix</keyword>
<proteinExistence type="predicted"/>
<evidence type="ECO:0000313" key="6">
    <source>
        <dbReference type="EMBL" id="RDB88478.1"/>
    </source>
</evidence>
<gene>
    <name evidence="7" type="ORF">C1853_01025</name>
    <name evidence="6" type="ORF">C1871_02280</name>
    <name evidence="5" type="ORF">C1872_04095</name>
    <name evidence="4" type="ORF">C1875_01090</name>
    <name evidence="3" type="ORF">GO726_14470</name>
</gene>
<evidence type="ECO:0000313" key="11">
    <source>
        <dbReference type="Proteomes" id="UP000253970"/>
    </source>
</evidence>
<evidence type="ECO:0000313" key="12">
    <source>
        <dbReference type="Proteomes" id="UP000436429"/>
    </source>
</evidence>
<feature type="region of interest" description="Disordered" evidence="1">
    <location>
        <begin position="7"/>
        <end position="30"/>
    </location>
</feature>
<dbReference type="EMBL" id="PPTU01000001">
    <property type="protein sequence ID" value="RDB73600.1"/>
    <property type="molecule type" value="Genomic_DNA"/>
</dbReference>
<evidence type="ECO:0000313" key="4">
    <source>
        <dbReference type="EMBL" id="RDB73600.1"/>
    </source>
</evidence>
<reference evidence="8 9" key="1">
    <citation type="journal article" date="2018" name="Elife">
        <title>Discovery and characterization of a prevalent human gut bacterial enzyme sufficient for the inactivation of a family of plant toxins.</title>
        <authorList>
            <person name="Koppel N."/>
            <person name="Bisanz J.E."/>
            <person name="Pandelia M.E."/>
            <person name="Turnbaugh P.J."/>
            <person name="Balskus E.P."/>
        </authorList>
    </citation>
    <scope>NUCLEOTIDE SEQUENCE [LARGE SCALE GENOMIC DNA]</scope>
    <source>
        <strain evidence="7 10">16A</strain>
        <strain evidence="6 9">FAA1-1-60AUCSF</strain>
        <strain evidence="5 8">MR1 #12</strain>
        <strain evidence="4 11">W1 BHI 6</strain>
    </source>
</reference>
<feature type="compositionally biased region" description="Low complexity" evidence="1">
    <location>
        <begin position="8"/>
        <end position="21"/>
    </location>
</feature>
<dbReference type="Proteomes" id="UP000253752">
    <property type="component" value="Unassembled WGS sequence"/>
</dbReference>
<comment type="caution">
    <text evidence="4">The sequence shown here is derived from an EMBL/GenBank/DDBJ whole genome shotgun (WGS) entry which is preliminary data.</text>
</comment>
<dbReference type="EMBL" id="PPTX01000004">
    <property type="protein sequence ID" value="RDB80851.1"/>
    <property type="molecule type" value="Genomic_DNA"/>
</dbReference>
<feature type="transmembrane region" description="Helical" evidence="2">
    <location>
        <begin position="35"/>
        <end position="57"/>
    </location>
</feature>
<dbReference type="AlphaFoldDB" id="A0A369MNQ5"/>
<keyword evidence="2" id="KW-0812">Transmembrane</keyword>
<dbReference type="Proteomes" id="UP000436429">
    <property type="component" value="Unassembled WGS sequence"/>
</dbReference>
<accession>A0A369MNQ5</accession>
<keyword evidence="2" id="KW-0472">Membrane</keyword>
<dbReference type="EMBL" id="WPOM01000051">
    <property type="protein sequence ID" value="MVN34354.1"/>
    <property type="molecule type" value="Genomic_DNA"/>
</dbReference>
<evidence type="ECO:0000313" key="8">
    <source>
        <dbReference type="Proteomes" id="UP000253752"/>
    </source>
</evidence>